<dbReference type="AlphaFoldDB" id="A0A7U4DPG6"/>
<sequence length="146" mass="15729">MSPVQLFDTVSVSYTATLPSGEVIESVPENKPITLTIGSGRILKAVEASLMGLEPGESKTVHIQPEDAYGSYYKSLVHEVDRANFADRIDPKPGMILSLTIEREGVTHQVPATVLAAGKETVTLDYNHPLAGRVITYTVKVHAIGN</sequence>
<evidence type="ECO:0000259" key="11">
    <source>
        <dbReference type="PROSITE" id="PS50059"/>
    </source>
</evidence>
<proteinExistence type="inferred from homology"/>
<evidence type="ECO:0000256" key="8">
    <source>
        <dbReference type="ARBA" id="ARBA00037071"/>
    </source>
</evidence>
<dbReference type="GO" id="GO:0005737">
    <property type="term" value="C:cytoplasm"/>
    <property type="evidence" value="ECO:0007669"/>
    <property type="project" value="UniProtKB-SubCell"/>
</dbReference>
<dbReference type="EC" id="5.2.1.8" evidence="10"/>
<evidence type="ECO:0000256" key="2">
    <source>
        <dbReference type="ARBA" id="ARBA00004496"/>
    </source>
</evidence>
<dbReference type="Pfam" id="PF00254">
    <property type="entry name" value="FKBP_C"/>
    <property type="match status" value="1"/>
</dbReference>
<dbReference type="PROSITE" id="PS50059">
    <property type="entry name" value="FKBP_PPIASE"/>
    <property type="match status" value="1"/>
</dbReference>
<keyword evidence="13" id="KW-1185">Reference proteome</keyword>
<dbReference type="GO" id="GO:0042026">
    <property type="term" value="P:protein refolding"/>
    <property type="evidence" value="ECO:0007669"/>
    <property type="project" value="UniProtKB-ARBA"/>
</dbReference>
<comment type="catalytic activity">
    <reaction evidence="1 9 10">
        <text>[protein]-peptidylproline (omega=180) = [protein]-peptidylproline (omega=0)</text>
        <dbReference type="Rhea" id="RHEA:16237"/>
        <dbReference type="Rhea" id="RHEA-COMP:10747"/>
        <dbReference type="Rhea" id="RHEA-COMP:10748"/>
        <dbReference type="ChEBI" id="CHEBI:83833"/>
        <dbReference type="ChEBI" id="CHEBI:83834"/>
        <dbReference type="EC" id="5.2.1.8"/>
    </reaction>
</comment>
<dbReference type="RefSeq" id="WP_015724508.1">
    <property type="nucleotide sequence ID" value="NC_014972.1"/>
</dbReference>
<dbReference type="EMBL" id="CP002364">
    <property type="protein sequence ID" value="ADW17967.1"/>
    <property type="molecule type" value="Genomic_DNA"/>
</dbReference>
<dbReference type="InterPro" id="IPR001179">
    <property type="entry name" value="PPIase_FKBP_dom"/>
</dbReference>
<feature type="domain" description="PPIase FKBP-type" evidence="11">
    <location>
        <begin position="7"/>
        <end position="105"/>
    </location>
</feature>
<evidence type="ECO:0000256" key="9">
    <source>
        <dbReference type="PROSITE-ProRule" id="PRU00277"/>
    </source>
</evidence>
<organism evidence="12 13">
    <name type="scientific">Desulfobulbus propionicus (strain ATCC 33891 / DSM 2032 / VKM B-1956 / 1pr3)</name>
    <dbReference type="NCBI Taxonomy" id="577650"/>
    <lineage>
        <taxon>Bacteria</taxon>
        <taxon>Pseudomonadati</taxon>
        <taxon>Thermodesulfobacteriota</taxon>
        <taxon>Desulfobulbia</taxon>
        <taxon>Desulfobulbales</taxon>
        <taxon>Desulfobulbaceae</taxon>
        <taxon>Desulfobulbus</taxon>
    </lineage>
</organism>
<evidence type="ECO:0000313" key="12">
    <source>
        <dbReference type="EMBL" id="ADW17967.1"/>
    </source>
</evidence>
<dbReference type="PANTHER" id="PTHR47861">
    <property type="entry name" value="FKBP-TYPE PEPTIDYL-PROLYL CIS-TRANS ISOMERASE SLYD"/>
    <property type="match status" value="1"/>
</dbReference>
<dbReference type="PANTHER" id="PTHR47861:SF3">
    <property type="entry name" value="FKBP-TYPE PEPTIDYL-PROLYL CIS-TRANS ISOMERASE SLYD"/>
    <property type="match status" value="1"/>
</dbReference>
<dbReference type="Gene3D" id="3.10.50.40">
    <property type="match status" value="1"/>
</dbReference>
<evidence type="ECO:0000256" key="4">
    <source>
        <dbReference type="ARBA" id="ARBA00022490"/>
    </source>
</evidence>
<dbReference type="Proteomes" id="UP000006365">
    <property type="component" value="Chromosome"/>
</dbReference>
<evidence type="ECO:0000256" key="1">
    <source>
        <dbReference type="ARBA" id="ARBA00000971"/>
    </source>
</evidence>
<evidence type="ECO:0000256" key="6">
    <source>
        <dbReference type="ARBA" id="ARBA00023186"/>
    </source>
</evidence>
<evidence type="ECO:0000256" key="10">
    <source>
        <dbReference type="RuleBase" id="RU003915"/>
    </source>
</evidence>
<protein>
    <recommendedName>
        <fullName evidence="10">Peptidyl-prolyl cis-trans isomerase</fullName>
        <ecNumber evidence="10">5.2.1.8</ecNumber>
    </recommendedName>
</protein>
<comment type="subcellular location">
    <subcellularLocation>
        <location evidence="2">Cytoplasm</location>
    </subcellularLocation>
</comment>
<reference evidence="12 13" key="1">
    <citation type="journal article" date="2011" name="Stand. Genomic Sci.">
        <title>Complete genome sequence of Desulfobulbus propionicus type strain (1pr3).</title>
        <authorList>
            <person name="Pagani I."/>
            <person name="Lapidus A."/>
            <person name="Nolan M."/>
            <person name="Lucas S."/>
            <person name="Hammon N."/>
            <person name="Deshpande S."/>
            <person name="Cheng J.F."/>
            <person name="Chertkov O."/>
            <person name="Davenport K."/>
            <person name="Tapia R."/>
            <person name="Han C."/>
            <person name="Goodwin L."/>
            <person name="Pitluck S."/>
            <person name="Liolios K."/>
            <person name="Mavromatis K."/>
            <person name="Ivanova N."/>
            <person name="Mikhailova N."/>
            <person name="Pati A."/>
            <person name="Chen A."/>
            <person name="Palaniappan K."/>
            <person name="Land M."/>
            <person name="Hauser L."/>
            <person name="Chang Y.J."/>
            <person name="Jeffries C.D."/>
            <person name="Detter J.C."/>
            <person name="Brambilla E."/>
            <person name="Kannan K.P."/>
            <person name="Djao O.D."/>
            <person name="Rohde M."/>
            <person name="Pukall R."/>
            <person name="Spring S."/>
            <person name="Goker M."/>
            <person name="Sikorski J."/>
            <person name="Woyke T."/>
            <person name="Bristow J."/>
            <person name="Eisen J.A."/>
            <person name="Markowitz V."/>
            <person name="Hugenholtz P."/>
            <person name="Kyrpides N.C."/>
            <person name="Klenk H.P."/>
        </authorList>
    </citation>
    <scope>NUCLEOTIDE SEQUENCE [LARGE SCALE GENOMIC DNA]</scope>
    <source>
        <strain evidence="13">ATCC 33891 / DSM 2032 / 1pr3</strain>
    </source>
</reference>
<evidence type="ECO:0000256" key="5">
    <source>
        <dbReference type="ARBA" id="ARBA00023110"/>
    </source>
</evidence>
<comment type="function">
    <text evidence="8">Also involved in hydrogenase metallocenter assembly, probably by participating in the nickel insertion step. This function in hydrogenase biosynthesis requires chaperone activity and the presence of the metal-binding domain, but not PPIase activity.</text>
</comment>
<keyword evidence="6" id="KW-0143">Chaperone</keyword>
<dbReference type="InterPro" id="IPR046357">
    <property type="entry name" value="PPIase_dom_sf"/>
</dbReference>
<gene>
    <name evidence="12" type="ordered locus">Despr_1817</name>
</gene>
<keyword evidence="4" id="KW-0963">Cytoplasm</keyword>
<dbReference type="KEGG" id="dpr:Despr_1817"/>
<dbReference type="GO" id="GO:0003755">
    <property type="term" value="F:peptidyl-prolyl cis-trans isomerase activity"/>
    <property type="evidence" value="ECO:0007669"/>
    <property type="project" value="UniProtKB-UniRule"/>
</dbReference>
<keyword evidence="5 9" id="KW-0697">Rotamase</keyword>
<name>A0A7U4DPG6_DESPD</name>
<evidence type="ECO:0000256" key="3">
    <source>
        <dbReference type="ARBA" id="ARBA00006577"/>
    </source>
</evidence>
<keyword evidence="7 9" id="KW-0413">Isomerase</keyword>
<evidence type="ECO:0000256" key="7">
    <source>
        <dbReference type="ARBA" id="ARBA00023235"/>
    </source>
</evidence>
<accession>A0A7U4DPG6</accession>
<comment type="similarity">
    <text evidence="3 10">Belongs to the FKBP-type PPIase family.</text>
</comment>
<evidence type="ECO:0000313" key="13">
    <source>
        <dbReference type="Proteomes" id="UP000006365"/>
    </source>
</evidence>
<dbReference type="SUPFAM" id="SSF54534">
    <property type="entry name" value="FKBP-like"/>
    <property type="match status" value="1"/>
</dbReference>